<gene>
    <name evidence="2" type="ORF">RhiirA5_293827</name>
</gene>
<feature type="domain" description="DUF6570" evidence="1">
    <location>
        <begin position="2"/>
        <end position="122"/>
    </location>
</feature>
<organism evidence="2 3">
    <name type="scientific">Rhizophagus irregularis</name>
    <dbReference type="NCBI Taxonomy" id="588596"/>
    <lineage>
        <taxon>Eukaryota</taxon>
        <taxon>Fungi</taxon>
        <taxon>Fungi incertae sedis</taxon>
        <taxon>Mucoromycota</taxon>
        <taxon>Glomeromycotina</taxon>
        <taxon>Glomeromycetes</taxon>
        <taxon>Glomerales</taxon>
        <taxon>Glomeraceae</taxon>
        <taxon>Rhizophagus</taxon>
    </lineage>
</organism>
<name>A0A2N0PGF0_9GLOM</name>
<accession>A0A2N0PGF0</accession>
<evidence type="ECO:0000259" key="1">
    <source>
        <dbReference type="Pfam" id="PF20209"/>
    </source>
</evidence>
<evidence type="ECO:0000313" key="2">
    <source>
        <dbReference type="EMBL" id="PKC05887.1"/>
    </source>
</evidence>
<protein>
    <recommendedName>
        <fullName evidence="1">DUF6570 domain-containing protein</fullName>
    </recommendedName>
</protein>
<dbReference type="VEuPathDB" id="FungiDB:RhiirA1_325650"/>
<reference evidence="2 3" key="1">
    <citation type="submission" date="2016-04" db="EMBL/GenBank/DDBJ databases">
        <title>Genome analyses suggest a sexual origin of heterokaryosis in a supposedly ancient asexual fungus.</title>
        <authorList>
            <person name="Ropars J."/>
            <person name="Sedzielewska K."/>
            <person name="Noel J."/>
            <person name="Charron P."/>
            <person name="Farinelli L."/>
            <person name="Marton T."/>
            <person name="Kruger M."/>
            <person name="Pelin A."/>
            <person name="Brachmann A."/>
            <person name="Corradi N."/>
        </authorList>
    </citation>
    <scope>NUCLEOTIDE SEQUENCE [LARGE SCALE GENOMIC DNA]</scope>
    <source>
        <strain evidence="2 3">A5</strain>
    </source>
</reference>
<dbReference type="Proteomes" id="UP000232722">
    <property type="component" value="Unassembled WGS sequence"/>
</dbReference>
<comment type="caution">
    <text evidence="2">The sequence shown here is derived from an EMBL/GenBank/DDBJ whole genome shotgun (WGS) entry which is preliminary data.</text>
</comment>
<dbReference type="InterPro" id="IPR046700">
    <property type="entry name" value="DUF6570"/>
</dbReference>
<feature type="non-terminal residue" evidence="2">
    <location>
        <position position="1"/>
    </location>
</feature>
<dbReference type="AlphaFoldDB" id="A0A2N0PGF0"/>
<dbReference type="VEuPathDB" id="FungiDB:RhiirFUN_005455"/>
<dbReference type="EMBL" id="LLXJ01000824">
    <property type="protein sequence ID" value="PKC05887.1"/>
    <property type="molecule type" value="Genomic_DNA"/>
</dbReference>
<evidence type="ECO:0000313" key="3">
    <source>
        <dbReference type="Proteomes" id="UP000232722"/>
    </source>
</evidence>
<sequence length="138" mass="16124">RFSKGNNMDPGEVPDELQNLTEIEEMLIARVFPMMLVYKLRGGQHGYRENVINFPQNVQELATKLPRHPSSLDVLVIRRHSASNPEVFRDFRVCRNKVIRALNWLKENNRYYADIIIDYEVLRSLPIDGSIDDQLRDA</sequence>
<dbReference type="Pfam" id="PF20209">
    <property type="entry name" value="DUF6570"/>
    <property type="match status" value="1"/>
</dbReference>
<proteinExistence type="predicted"/>
<reference evidence="2 3" key="2">
    <citation type="submission" date="2017-09" db="EMBL/GenBank/DDBJ databases">
        <title>Extensive intraspecific genome diversity in a model arbuscular mycorrhizal fungus.</title>
        <authorList>
            <person name="Chen E.C."/>
            <person name="Morin E."/>
            <person name="Beaudet D."/>
            <person name="Noel J."/>
            <person name="Ndikumana S."/>
            <person name="Charron P."/>
            <person name="St-Onge C."/>
            <person name="Giorgi J."/>
            <person name="Grigoriev I.V."/>
            <person name="Roux C."/>
            <person name="Martin F.M."/>
            <person name="Corradi N."/>
        </authorList>
    </citation>
    <scope>NUCLEOTIDE SEQUENCE [LARGE SCALE GENOMIC DNA]</scope>
    <source>
        <strain evidence="2 3">A5</strain>
    </source>
</reference>